<gene>
    <name evidence="9" type="primary">dnaE2</name>
    <name evidence="12" type="ORF">JOD49_000481</name>
</gene>
<dbReference type="InterPro" id="IPR003141">
    <property type="entry name" value="Pol/His_phosphatase_N"/>
</dbReference>
<dbReference type="SMART" id="SM00481">
    <property type="entry name" value="POLIIIAc"/>
    <property type="match status" value="1"/>
</dbReference>
<dbReference type="Pfam" id="PF17657">
    <property type="entry name" value="DNA_pol3_finger"/>
    <property type="match status" value="1"/>
</dbReference>
<keyword evidence="1 9" id="KW-0963">Cytoplasm</keyword>
<feature type="region of interest" description="Disordered" evidence="10">
    <location>
        <begin position="967"/>
        <end position="1009"/>
    </location>
</feature>
<dbReference type="Gene3D" id="3.20.20.140">
    <property type="entry name" value="Metal-dependent hydrolases"/>
    <property type="match status" value="1"/>
</dbReference>
<comment type="similarity">
    <text evidence="9">Belongs to the DNA polymerase type-C family. DnaE2 subfamily.</text>
</comment>
<dbReference type="Pfam" id="PF07733">
    <property type="entry name" value="DNA_pol3_alpha"/>
    <property type="match status" value="2"/>
</dbReference>
<evidence type="ECO:0000256" key="4">
    <source>
        <dbReference type="ARBA" id="ARBA00022705"/>
    </source>
</evidence>
<dbReference type="InterPro" id="IPR040982">
    <property type="entry name" value="DNA_pol3_finger"/>
</dbReference>
<comment type="catalytic activity">
    <reaction evidence="8 9">
        <text>DNA(n) + a 2'-deoxyribonucleoside 5'-triphosphate = DNA(n+1) + diphosphate</text>
        <dbReference type="Rhea" id="RHEA:22508"/>
        <dbReference type="Rhea" id="RHEA-COMP:17339"/>
        <dbReference type="Rhea" id="RHEA-COMP:17340"/>
        <dbReference type="ChEBI" id="CHEBI:33019"/>
        <dbReference type="ChEBI" id="CHEBI:61560"/>
        <dbReference type="ChEBI" id="CHEBI:173112"/>
        <dbReference type="EC" id="2.7.7.7"/>
    </reaction>
</comment>
<keyword evidence="2 9" id="KW-0808">Transferase</keyword>
<feature type="compositionally biased region" description="Basic and acidic residues" evidence="10">
    <location>
        <begin position="577"/>
        <end position="586"/>
    </location>
</feature>
<dbReference type="GO" id="GO:0003887">
    <property type="term" value="F:DNA-directed DNA polymerase activity"/>
    <property type="evidence" value="ECO:0007669"/>
    <property type="project" value="UniProtKB-EC"/>
</dbReference>
<evidence type="ECO:0000256" key="5">
    <source>
        <dbReference type="ARBA" id="ARBA00022763"/>
    </source>
</evidence>
<feature type="compositionally biased region" description="Basic and acidic residues" evidence="10">
    <location>
        <begin position="601"/>
        <end position="624"/>
    </location>
</feature>
<dbReference type="CDD" id="cd07431">
    <property type="entry name" value="PHP_PolIIIA"/>
    <property type="match status" value="1"/>
</dbReference>
<evidence type="ECO:0000256" key="9">
    <source>
        <dbReference type="HAMAP-Rule" id="MF_01902"/>
    </source>
</evidence>
<evidence type="ECO:0000256" key="6">
    <source>
        <dbReference type="ARBA" id="ARBA00022932"/>
    </source>
</evidence>
<comment type="subcellular location">
    <subcellularLocation>
        <location evidence="9">Cytoplasm</location>
    </subcellularLocation>
</comment>
<keyword evidence="4 9" id="KW-0235">DNA replication</keyword>
<evidence type="ECO:0000256" key="10">
    <source>
        <dbReference type="SAM" id="MobiDB-lite"/>
    </source>
</evidence>
<dbReference type="CDD" id="cd04485">
    <property type="entry name" value="DnaE_OBF"/>
    <property type="match status" value="1"/>
</dbReference>
<evidence type="ECO:0000256" key="7">
    <source>
        <dbReference type="ARBA" id="ARBA00023204"/>
    </source>
</evidence>
<keyword evidence="7 9" id="KW-0234">DNA repair</keyword>
<feature type="compositionally biased region" description="Low complexity" evidence="10">
    <location>
        <begin position="968"/>
        <end position="980"/>
    </location>
</feature>
<sequence>MTRAAPPGTGARRTPRYAELHAHSAFSFLDGASHPEELAAEAAHLGLSALAVTDHDGLYGVVRFATAARAVSLPTVFGAELHLPVAPAPGAAPVLDAPTGVPDPRASHLLVLARGPDGYRNLSSAIATAHLATGTKGAADYRLERLGEQSDGQWLVLTGCRKGAVRSALLTEGPRAARRELDRLVQVFGADNVAVEITDAGDPRDSDLCDALAGLAADAHLPLVATGNVHYARPRDAALAGALAAVRARSSLDDMDGWLPGAPTAHLRSAAEMADRHRRHPQAVATAAELGAECQFDLRLVAPELPPYPVPAGHDERSWLRVLVERGGTDRYGPRGAEREPGAWRQIDHELAIIEQLGFPGYFLIVYDLVEFCRARGILAQGRGSAANSAVCYALGITAVDAVKHGLLFERFLAPERDGPPDIDVDIESVRREEVIQYVYERFGRTHAAQVANVISYRPKSAVRDAARALGHDVGQQDAWSKSIERWGSLRGPDPSSPAADRAVRDRAIAARGAHGSAPGAVGPAVAGASAAGGTAGADAPPAVVTRTAAKDARAAEVWGTGAPRQGKQGRQGPSQRRPDRPHTGHADWTPDLSGRVVDPLAHDDADRRDDPTLRSDDPHDVVPARRPPSAAEEGEIPAPVLELAERLLRLPRHLGIHSGGMVMCDRPVIEVCPVEWARMEGRTVLQWDKEDCADAGLVKFDLLGLGMLTAIRVAFELIAEHEGLGLELHSLPDDDPAVYDLLCAADTVGVFQVESRAQMATLPCLRPRTFYDIVIEVALIRPGPIQGGSVHPYINRARGREPVTFLHPLLEKSLAKTLGVPLFQEQLMQMAIDVAGFSAAEADQLRRAMGSKRSVERMEALHGRLLDGMAKNGVAPDVAEQIYDKLKAFADFGFPESHAYSFAYLVYASAWLKVHHPAAFYAGLLAAQPMGFYSPQSLVADARRHGVTALRPDVNASGVKAGVERLPASASRGAGAPSGRDVRPDGAAPHRGPVTPRSPATPDGAAHPDLSLAVRMGLGSVRGVGDPVAEAVVAARAAGPFTDLRDLVRRVDLTTAQLEALATGGALESLGVARREALWAAGALAQEGPGTLPGVSVGVEAPTLPGMSEVETAVADVWATGVSTDSYPTQYVRPGLTAAGVLTVAGAVAVSQEIERAREAERAAGEAPGSRSHPPSRVAVGGVVTHRQRPGTAGGVTFLSIEDETGLLNVICTPGLWQRFRRVARSSPALVVRGRLERADGATNLLAEHLAPLSLQVASRSRDFQ</sequence>
<organism evidence="12 13">
    <name type="scientific">Oerskovia jenensis</name>
    <dbReference type="NCBI Taxonomy" id="162169"/>
    <lineage>
        <taxon>Bacteria</taxon>
        <taxon>Bacillati</taxon>
        <taxon>Actinomycetota</taxon>
        <taxon>Actinomycetes</taxon>
        <taxon>Micrococcales</taxon>
        <taxon>Cellulomonadaceae</taxon>
        <taxon>Oerskovia</taxon>
    </lineage>
</organism>
<protein>
    <recommendedName>
        <fullName evidence="9">Error-prone DNA polymerase</fullName>
        <ecNumber evidence="9">2.7.7.7</ecNumber>
    </recommendedName>
</protein>
<comment type="function">
    <text evidence="9">DNA polymerase involved in damage-induced mutagenesis and translesion synthesis (TLS). It is not the major replicative DNA polymerase.</text>
</comment>
<dbReference type="InterPro" id="IPR011708">
    <property type="entry name" value="DNA_pol3_alpha_NTPase_dom"/>
</dbReference>
<accession>A0ABS2LAV4</accession>
<keyword evidence="5 9" id="KW-0227">DNA damage</keyword>
<dbReference type="Pfam" id="PF14579">
    <property type="entry name" value="HHH_6"/>
    <property type="match status" value="1"/>
</dbReference>
<dbReference type="InterPro" id="IPR023073">
    <property type="entry name" value="DnaE2"/>
</dbReference>
<evidence type="ECO:0000256" key="3">
    <source>
        <dbReference type="ARBA" id="ARBA00022695"/>
    </source>
</evidence>
<dbReference type="Pfam" id="PF02811">
    <property type="entry name" value="PHP"/>
    <property type="match status" value="1"/>
</dbReference>
<evidence type="ECO:0000256" key="1">
    <source>
        <dbReference type="ARBA" id="ARBA00022490"/>
    </source>
</evidence>
<dbReference type="PANTHER" id="PTHR32294">
    <property type="entry name" value="DNA POLYMERASE III SUBUNIT ALPHA"/>
    <property type="match status" value="1"/>
</dbReference>
<dbReference type="Gene3D" id="1.10.150.870">
    <property type="match status" value="1"/>
</dbReference>
<dbReference type="InterPro" id="IPR029460">
    <property type="entry name" value="DNAPol_HHH"/>
</dbReference>
<dbReference type="HAMAP" id="MF_01902">
    <property type="entry name" value="DNApol_error_prone"/>
    <property type="match status" value="1"/>
</dbReference>
<evidence type="ECO:0000259" key="11">
    <source>
        <dbReference type="SMART" id="SM00481"/>
    </source>
</evidence>
<comment type="caution">
    <text evidence="12">The sequence shown here is derived from an EMBL/GenBank/DDBJ whole genome shotgun (WGS) entry which is preliminary data.</text>
</comment>
<feature type="region of interest" description="Disordered" evidence="10">
    <location>
        <begin position="555"/>
        <end position="637"/>
    </location>
</feature>
<evidence type="ECO:0000313" key="13">
    <source>
        <dbReference type="Proteomes" id="UP000698059"/>
    </source>
</evidence>
<dbReference type="PANTHER" id="PTHR32294:SF4">
    <property type="entry name" value="ERROR-PRONE DNA POLYMERASE"/>
    <property type="match status" value="1"/>
</dbReference>
<dbReference type="InterPro" id="IPR016195">
    <property type="entry name" value="Pol/histidinol_Pase-like"/>
</dbReference>
<evidence type="ECO:0000256" key="2">
    <source>
        <dbReference type="ARBA" id="ARBA00022679"/>
    </source>
</evidence>
<dbReference type="SUPFAM" id="SSF89550">
    <property type="entry name" value="PHP domain-like"/>
    <property type="match status" value="1"/>
</dbReference>
<keyword evidence="3 9" id="KW-0548">Nucleotidyltransferase</keyword>
<dbReference type="InterPro" id="IPR004805">
    <property type="entry name" value="DnaE2/DnaE/PolC"/>
</dbReference>
<dbReference type="EMBL" id="JAFBBO010000001">
    <property type="protein sequence ID" value="MBM7477561.1"/>
    <property type="molecule type" value="Genomic_DNA"/>
</dbReference>
<feature type="region of interest" description="Disordered" evidence="10">
    <location>
        <begin position="511"/>
        <end position="540"/>
    </location>
</feature>
<keyword evidence="13" id="KW-1185">Reference proteome</keyword>
<keyword evidence="6 9" id="KW-0239">DNA-directed DNA polymerase</keyword>
<dbReference type="Proteomes" id="UP000698059">
    <property type="component" value="Unassembled WGS sequence"/>
</dbReference>
<name>A0ABS2LAV4_9CELL</name>
<dbReference type="RefSeq" id="WP_205305826.1">
    <property type="nucleotide sequence ID" value="NZ_JAFBBO010000001.1"/>
</dbReference>
<evidence type="ECO:0000313" key="12">
    <source>
        <dbReference type="EMBL" id="MBM7477561.1"/>
    </source>
</evidence>
<proteinExistence type="inferred from homology"/>
<dbReference type="InterPro" id="IPR004013">
    <property type="entry name" value="PHP_dom"/>
</dbReference>
<feature type="domain" description="Polymerase/histidinol phosphatase N-terminal" evidence="11">
    <location>
        <begin position="18"/>
        <end position="85"/>
    </location>
</feature>
<reference evidence="12 13" key="1">
    <citation type="submission" date="2021-01" db="EMBL/GenBank/DDBJ databases">
        <title>Sequencing the genomes of 1000 actinobacteria strains.</title>
        <authorList>
            <person name="Klenk H.-P."/>
        </authorList>
    </citation>
    <scope>NUCLEOTIDE SEQUENCE [LARGE SCALE GENOMIC DNA]</scope>
    <source>
        <strain evidence="12 13">DSM 46000</strain>
    </source>
</reference>
<evidence type="ECO:0000256" key="8">
    <source>
        <dbReference type="ARBA" id="ARBA00049244"/>
    </source>
</evidence>
<dbReference type="EC" id="2.7.7.7" evidence="9"/>